<feature type="domain" description="N-acetyltransferase" evidence="3">
    <location>
        <begin position="1"/>
        <end position="159"/>
    </location>
</feature>
<evidence type="ECO:0000259" key="3">
    <source>
        <dbReference type="PROSITE" id="PS51186"/>
    </source>
</evidence>
<gene>
    <name evidence="4" type="ORF">AMS69_07680</name>
    <name evidence="5" type="ORF">GOC83_06015</name>
</gene>
<dbReference type="Pfam" id="PF19133">
    <property type="entry name" value="DUF5816"/>
    <property type="match status" value="1"/>
</dbReference>
<dbReference type="SUPFAM" id="SSF55729">
    <property type="entry name" value="Acyl-CoA N-acyltransferases (Nat)"/>
    <property type="match status" value="1"/>
</dbReference>
<dbReference type="PATRIC" id="fig|1705562.3.peg.2607"/>
<dbReference type="STRING" id="1705562.AMS69_07680"/>
<dbReference type="OrthoDB" id="156446at2157"/>
<dbReference type="RefSeq" id="WP_053967476.1">
    <property type="nucleotide sequence ID" value="NZ_JAWJXX010000016.1"/>
</dbReference>
<dbReference type="InterPro" id="IPR050832">
    <property type="entry name" value="Bact_Acetyltransf"/>
</dbReference>
<dbReference type="InterPro" id="IPR000182">
    <property type="entry name" value="GNAT_dom"/>
</dbReference>
<dbReference type="PANTHER" id="PTHR43877">
    <property type="entry name" value="AMINOALKYLPHOSPHONATE N-ACETYLTRANSFERASE-RELATED-RELATED"/>
    <property type="match status" value="1"/>
</dbReference>
<keyword evidence="2" id="KW-0012">Acyltransferase</keyword>
<evidence type="ECO:0000313" key="5">
    <source>
        <dbReference type="EMBL" id="NLV05691.1"/>
    </source>
</evidence>
<evidence type="ECO:0000256" key="2">
    <source>
        <dbReference type="ARBA" id="ARBA00023315"/>
    </source>
</evidence>
<dbReference type="Pfam" id="PF13508">
    <property type="entry name" value="Acetyltransf_7"/>
    <property type="match status" value="1"/>
</dbReference>
<organism evidence="4 6">
    <name type="scientific">Haloarcula rubripromontorii</name>
    <dbReference type="NCBI Taxonomy" id="1705562"/>
    <lineage>
        <taxon>Archaea</taxon>
        <taxon>Methanobacteriati</taxon>
        <taxon>Methanobacteriota</taxon>
        <taxon>Stenosarchaea group</taxon>
        <taxon>Halobacteria</taxon>
        <taxon>Halobacteriales</taxon>
        <taxon>Haloarculaceae</taxon>
        <taxon>Haloarcula</taxon>
    </lineage>
</organism>
<comment type="caution">
    <text evidence="4">The sequence shown here is derived from an EMBL/GenBank/DDBJ whole genome shotgun (WGS) entry which is preliminary data.</text>
</comment>
<dbReference type="InterPro" id="IPR043854">
    <property type="entry name" value="DUF5816"/>
</dbReference>
<name>A0A0N0U9Y8_9EURY</name>
<dbReference type="PANTHER" id="PTHR43877:SF1">
    <property type="entry name" value="ACETYLTRANSFERASE"/>
    <property type="match status" value="1"/>
</dbReference>
<evidence type="ECO:0000313" key="4">
    <source>
        <dbReference type="EMBL" id="KOX93790.1"/>
    </source>
</evidence>
<keyword evidence="1 4" id="KW-0808">Transferase</keyword>
<accession>A0A0N0U9Y8</accession>
<dbReference type="EMBL" id="LIUF01000002">
    <property type="protein sequence ID" value="KOX93790.1"/>
    <property type="molecule type" value="Genomic_DNA"/>
</dbReference>
<protein>
    <submittedName>
        <fullName evidence="4 5">Acetyltransferase</fullName>
    </submittedName>
</protein>
<dbReference type="AlphaFoldDB" id="A0A0N0U9Y8"/>
<dbReference type="EMBL" id="WOWB01000001">
    <property type="protein sequence ID" value="NLV05691.1"/>
    <property type="molecule type" value="Genomic_DNA"/>
</dbReference>
<dbReference type="Gene3D" id="3.40.630.30">
    <property type="match status" value="1"/>
</dbReference>
<dbReference type="InterPro" id="IPR016181">
    <property type="entry name" value="Acyl_CoA_acyltransferase"/>
</dbReference>
<sequence>MKIREAVSSDRPAIRDVARRSLAASYSLGPKAITSAIEEWYDEERINKILTEESNRLILVAEQDGQVVGLSESVLSGDSIGTILWLHVDPAYRGEGIGSALFDETHGELHDRGAETLQGRVLADNVEGNSFYEDRGFERAGTGEVDIAGRTYVENLYTDAEELGREPITDDGRTVYVDHNNHESGSIAPFHVVHVTEEGSDRYGYFCSNCETLANAMDSMGRIECSNCGNVRKPMRWDAAYL</sequence>
<dbReference type="Proteomes" id="UP000610611">
    <property type="component" value="Unassembled WGS sequence"/>
</dbReference>
<reference evidence="5" key="2">
    <citation type="submission" date="2019-12" db="EMBL/GenBank/DDBJ databases">
        <title>The whole-genome sequencing of Haloarcula japonica strain pws8.</title>
        <authorList>
            <person name="Verma D.K."/>
            <person name="Gopal K."/>
            <person name="Prasad E.S."/>
        </authorList>
    </citation>
    <scope>NUCLEOTIDE SEQUENCE</scope>
    <source>
        <strain evidence="5">Pws8</strain>
    </source>
</reference>
<dbReference type="Proteomes" id="UP000037729">
    <property type="component" value="Unassembled WGS sequence"/>
</dbReference>
<dbReference type="PROSITE" id="PS51186">
    <property type="entry name" value="GNAT"/>
    <property type="match status" value="1"/>
</dbReference>
<dbReference type="GO" id="GO:0016747">
    <property type="term" value="F:acyltransferase activity, transferring groups other than amino-acyl groups"/>
    <property type="evidence" value="ECO:0007669"/>
    <property type="project" value="InterPro"/>
</dbReference>
<keyword evidence="6" id="KW-1185">Reference proteome</keyword>
<evidence type="ECO:0000256" key="1">
    <source>
        <dbReference type="ARBA" id="ARBA00022679"/>
    </source>
</evidence>
<proteinExistence type="predicted"/>
<reference evidence="4 6" key="1">
    <citation type="submission" date="2015-08" db="EMBL/GenBank/DDBJ databases">
        <title>Genomes of Isolates from Cabo Rojo, PR.</title>
        <authorList>
            <person name="Sanchez-Nieves R.L."/>
            <person name="Montalvo-Rodriguez R."/>
        </authorList>
    </citation>
    <scope>NUCLEOTIDE SEQUENCE [LARGE SCALE GENOMIC DNA]</scope>
    <source>
        <strain evidence="4 6">SL3</strain>
    </source>
</reference>
<dbReference type="CDD" id="cd04301">
    <property type="entry name" value="NAT_SF"/>
    <property type="match status" value="1"/>
</dbReference>
<evidence type="ECO:0000313" key="6">
    <source>
        <dbReference type="Proteomes" id="UP000037729"/>
    </source>
</evidence>